<protein>
    <submittedName>
        <fullName evidence="1">Uncharacterized protein</fullName>
    </submittedName>
</protein>
<accession>A0A3N4KAZ4</accession>
<dbReference type="Proteomes" id="UP000277580">
    <property type="component" value="Unassembled WGS sequence"/>
</dbReference>
<dbReference type="AlphaFoldDB" id="A0A3N4KAZ4"/>
<name>A0A3N4KAZ4_9PEZI</name>
<proteinExistence type="predicted"/>
<dbReference type="EMBL" id="ML119177">
    <property type="protein sequence ID" value="RPB07677.1"/>
    <property type="molecule type" value="Genomic_DNA"/>
</dbReference>
<gene>
    <name evidence="1" type="ORF">P167DRAFT_539940</name>
</gene>
<sequence>MALTRGSRVRASTVPLLASLHFASAPCKHLPGSCFDTASPRGNPNLGVLLSDYPGVQRGEASVISLDSDTC</sequence>
<reference evidence="1 2" key="1">
    <citation type="journal article" date="2018" name="Nat. Ecol. Evol.">
        <title>Pezizomycetes genomes reveal the molecular basis of ectomycorrhizal truffle lifestyle.</title>
        <authorList>
            <person name="Murat C."/>
            <person name="Payen T."/>
            <person name="Noel B."/>
            <person name="Kuo A."/>
            <person name="Morin E."/>
            <person name="Chen J."/>
            <person name="Kohler A."/>
            <person name="Krizsan K."/>
            <person name="Balestrini R."/>
            <person name="Da Silva C."/>
            <person name="Montanini B."/>
            <person name="Hainaut M."/>
            <person name="Levati E."/>
            <person name="Barry K.W."/>
            <person name="Belfiori B."/>
            <person name="Cichocki N."/>
            <person name="Clum A."/>
            <person name="Dockter R.B."/>
            <person name="Fauchery L."/>
            <person name="Guy J."/>
            <person name="Iotti M."/>
            <person name="Le Tacon F."/>
            <person name="Lindquist E.A."/>
            <person name="Lipzen A."/>
            <person name="Malagnac F."/>
            <person name="Mello A."/>
            <person name="Molinier V."/>
            <person name="Miyauchi S."/>
            <person name="Poulain J."/>
            <person name="Riccioni C."/>
            <person name="Rubini A."/>
            <person name="Sitrit Y."/>
            <person name="Splivallo R."/>
            <person name="Traeger S."/>
            <person name="Wang M."/>
            <person name="Zifcakova L."/>
            <person name="Wipf D."/>
            <person name="Zambonelli A."/>
            <person name="Paolocci F."/>
            <person name="Nowrousian M."/>
            <person name="Ottonello S."/>
            <person name="Baldrian P."/>
            <person name="Spatafora J.W."/>
            <person name="Henrissat B."/>
            <person name="Nagy L.G."/>
            <person name="Aury J.M."/>
            <person name="Wincker P."/>
            <person name="Grigoriev I.V."/>
            <person name="Bonfante P."/>
            <person name="Martin F.M."/>
        </authorList>
    </citation>
    <scope>NUCLEOTIDE SEQUENCE [LARGE SCALE GENOMIC DNA]</scope>
    <source>
        <strain evidence="1 2">CCBAS932</strain>
    </source>
</reference>
<evidence type="ECO:0000313" key="1">
    <source>
        <dbReference type="EMBL" id="RPB07677.1"/>
    </source>
</evidence>
<dbReference type="InParanoid" id="A0A3N4KAZ4"/>
<keyword evidence="2" id="KW-1185">Reference proteome</keyword>
<organism evidence="1 2">
    <name type="scientific">Morchella conica CCBAS932</name>
    <dbReference type="NCBI Taxonomy" id="1392247"/>
    <lineage>
        <taxon>Eukaryota</taxon>
        <taxon>Fungi</taxon>
        <taxon>Dikarya</taxon>
        <taxon>Ascomycota</taxon>
        <taxon>Pezizomycotina</taxon>
        <taxon>Pezizomycetes</taxon>
        <taxon>Pezizales</taxon>
        <taxon>Morchellaceae</taxon>
        <taxon>Morchella</taxon>
    </lineage>
</organism>
<evidence type="ECO:0000313" key="2">
    <source>
        <dbReference type="Proteomes" id="UP000277580"/>
    </source>
</evidence>